<feature type="non-terminal residue" evidence="1">
    <location>
        <position position="79"/>
    </location>
</feature>
<dbReference type="EMBL" id="FOPW01000018">
    <property type="protein sequence ID" value="SFH86754.1"/>
    <property type="molecule type" value="Genomic_DNA"/>
</dbReference>
<evidence type="ECO:0008006" key="3">
    <source>
        <dbReference type="Google" id="ProtNLM"/>
    </source>
</evidence>
<keyword evidence="2" id="KW-1185">Reference proteome</keyword>
<evidence type="ECO:0000313" key="2">
    <source>
        <dbReference type="Proteomes" id="UP000199681"/>
    </source>
</evidence>
<comment type="caution">
    <text evidence="1">The sequence shown here is derived from an EMBL/GenBank/DDBJ whole genome shotgun (WGS) entry which is preliminary data.</text>
</comment>
<accession>A0ABY1EHG1</accession>
<evidence type="ECO:0000313" key="1">
    <source>
        <dbReference type="EMBL" id="SFH86754.1"/>
    </source>
</evidence>
<sequence length="79" mass="8594">MVRFAPNKMPAAVKRRYFVLIRQGLSGSEAARQVGVSLSCGSLWFIDAGSMTVVERVPISSRYFSQDDRIEIGDGLAAG</sequence>
<organism evidence="1 2">
    <name type="scientific">Cryobacterium levicorallinum</name>
    <dbReference type="NCBI Taxonomy" id="995038"/>
    <lineage>
        <taxon>Bacteria</taxon>
        <taxon>Bacillati</taxon>
        <taxon>Actinomycetota</taxon>
        <taxon>Actinomycetes</taxon>
        <taxon>Micrococcales</taxon>
        <taxon>Microbacteriaceae</taxon>
        <taxon>Cryobacterium</taxon>
    </lineage>
</organism>
<reference evidence="1 2" key="1">
    <citation type="submission" date="2016-10" db="EMBL/GenBank/DDBJ databases">
        <authorList>
            <person name="Varghese N."/>
            <person name="Submissions S."/>
        </authorList>
    </citation>
    <scope>NUCLEOTIDE SEQUENCE [LARGE SCALE GENOMIC DNA]</scope>
    <source>
        <strain evidence="1 2">GMCC 1.11211</strain>
    </source>
</reference>
<protein>
    <recommendedName>
        <fullName evidence="3">Helix-turn-helix domain-containing protein</fullName>
    </recommendedName>
</protein>
<proteinExistence type="predicted"/>
<name>A0ABY1EHG1_9MICO</name>
<dbReference type="Proteomes" id="UP000199681">
    <property type="component" value="Unassembled WGS sequence"/>
</dbReference>
<gene>
    <name evidence="1" type="ORF">SAMN05216274_11866</name>
</gene>